<accession>A0ABX7NXW1</accession>
<feature type="transmembrane region" description="Helical" evidence="1">
    <location>
        <begin position="29"/>
        <end position="45"/>
    </location>
</feature>
<sequence length="46" mass="4924">MSIPLICGLGALLLALIHAINGRSSLWLAITLLALGMVLPSVVRWR</sequence>
<evidence type="ECO:0000313" key="3">
    <source>
        <dbReference type="Proteomes" id="UP000662747"/>
    </source>
</evidence>
<dbReference type="EMBL" id="CP071090">
    <property type="protein sequence ID" value="QSQ23308.1"/>
    <property type="molecule type" value="Genomic_DNA"/>
</dbReference>
<keyword evidence="1" id="KW-0472">Membrane</keyword>
<gene>
    <name evidence="2" type="ORF">JY651_50965</name>
</gene>
<evidence type="ECO:0000256" key="1">
    <source>
        <dbReference type="SAM" id="Phobius"/>
    </source>
</evidence>
<dbReference type="RefSeq" id="WP_206724883.1">
    <property type="nucleotide sequence ID" value="NZ_CP071090.1"/>
</dbReference>
<evidence type="ECO:0000313" key="2">
    <source>
        <dbReference type="EMBL" id="QSQ23308.1"/>
    </source>
</evidence>
<keyword evidence="1" id="KW-0812">Transmembrane</keyword>
<protein>
    <submittedName>
        <fullName evidence="2">Uncharacterized protein</fullName>
    </submittedName>
</protein>
<reference evidence="2 3" key="1">
    <citation type="submission" date="2021-02" db="EMBL/GenBank/DDBJ databases">
        <title>De Novo genome assembly of isolated myxobacteria.</title>
        <authorList>
            <person name="Stevens D.C."/>
        </authorList>
    </citation>
    <scope>NUCLEOTIDE SEQUENCE [LARGE SCALE GENOMIC DNA]</scope>
    <source>
        <strain evidence="3">SCPEA02</strain>
    </source>
</reference>
<proteinExistence type="predicted"/>
<keyword evidence="1" id="KW-1133">Transmembrane helix</keyword>
<keyword evidence="3" id="KW-1185">Reference proteome</keyword>
<organism evidence="2 3">
    <name type="scientific">Pyxidicoccus parkwayensis</name>
    <dbReference type="NCBI Taxonomy" id="2813578"/>
    <lineage>
        <taxon>Bacteria</taxon>
        <taxon>Pseudomonadati</taxon>
        <taxon>Myxococcota</taxon>
        <taxon>Myxococcia</taxon>
        <taxon>Myxococcales</taxon>
        <taxon>Cystobacterineae</taxon>
        <taxon>Myxococcaceae</taxon>
        <taxon>Pyxidicoccus</taxon>
    </lineage>
</organism>
<dbReference type="Proteomes" id="UP000662747">
    <property type="component" value="Chromosome"/>
</dbReference>
<name>A0ABX7NXW1_9BACT</name>